<feature type="transmembrane region" description="Helical" evidence="1">
    <location>
        <begin position="463"/>
        <end position="484"/>
    </location>
</feature>
<feature type="transmembrane region" description="Helical" evidence="1">
    <location>
        <begin position="434"/>
        <end position="456"/>
    </location>
</feature>
<dbReference type="EMBL" id="JAEIOS010000013">
    <property type="protein sequence ID" value="MBI8989715.1"/>
    <property type="molecule type" value="Genomic_DNA"/>
</dbReference>
<organism evidence="2 3">
    <name type="scientific">Corynebacterium meridianum</name>
    <dbReference type="NCBI Taxonomy" id="2765363"/>
    <lineage>
        <taxon>Bacteria</taxon>
        <taxon>Bacillati</taxon>
        <taxon>Actinomycetota</taxon>
        <taxon>Actinomycetes</taxon>
        <taxon>Mycobacteriales</taxon>
        <taxon>Corynebacteriaceae</taxon>
        <taxon>Corynebacterium</taxon>
    </lineage>
</organism>
<name>A0A934I767_9CORY</name>
<keyword evidence="3" id="KW-1185">Reference proteome</keyword>
<evidence type="ECO:0000313" key="3">
    <source>
        <dbReference type="Proteomes" id="UP000645966"/>
    </source>
</evidence>
<protein>
    <recommendedName>
        <fullName evidence="4">ABC-2 type transport system permease protein</fullName>
    </recommendedName>
</protein>
<sequence length="536" mass="55905">MITETLSLTKFNLRLRRRFLLLWIIPLLGLIGALPPGYDNQYPDPASRKLAADAFRGNAVIEAMYGRAPESGSLGQLVSLEGGALLTLLAGVMTVLLVTGLFRGPEQAGAGELIRATGLRPGSVPAAALTTAAIGGLFLAAGTSAVMIAANSAVGDLPLEGSLVLGATVLLAVLGTAFLTAACTFFVRDPANLRRAAFGALAVQFIIRAVADSRDLPHLNWASPLGWRAIASPYDSNNWAALGGLTILCLAFSLGLVGVEKRREFGMPVIAFGDPKPKAPRRLNGLVALRRVLDRGTRIGWLIPVVVFAVVLCSLLQTVIDSLTIDGQETALAERVGTIFGDGDVVPSFFAYCAAQIGILIGAAGIQTSLHIRSEENHRTVDLIRSCGVSRGAPYRSIARSSWVTVILLVVLGTVGGLIGGIPGADDAGETATAITVSFLTQIGPAAALTGIALLLVGASPRFATFAWLPLIVCALIWIFGPVFNAPDWVIDVSVFSHTPTSTDVSETGWTTTLLVAIGVACTLAGAGAASRREIR</sequence>
<feature type="transmembrane region" description="Helical" evidence="1">
    <location>
        <begin position="349"/>
        <end position="370"/>
    </location>
</feature>
<gene>
    <name evidence="2" type="ORF">JDV75_08065</name>
</gene>
<feature type="transmembrane region" description="Helical" evidence="1">
    <location>
        <begin position="83"/>
        <end position="102"/>
    </location>
</feature>
<evidence type="ECO:0008006" key="4">
    <source>
        <dbReference type="Google" id="ProtNLM"/>
    </source>
</evidence>
<feature type="transmembrane region" description="Helical" evidence="1">
    <location>
        <begin position="162"/>
        <end position="186"/>
    </location>
</feature>
<reference evidence="2" key="1">
    <citation type="submission" date="2020-12" db="EMBL/GenBank/DDBJ databases">
        <title>Genome public.</title>
        <authorList>
            <person name="Sun Q."/>
        </authorList>
    </citation>
    <scope>NUCLEOTIDE SEQUENCE</scope>
    <source>
        <strain evidence="2">CCM 8863</strain>
    </source>
</reference>
<feature type="transmembrane region" description="Helical" evidence="1">
    <location>
        <begin position="299"/>
        <end position="320"/>
    </location>
</feature>
<keyword evidence="1" id="KW-1133">Transmembrane helix</keyword>
<feature type="transmembrane region" description="Helical" evidence="1">
    <location>
        <begin position="403"/>
        <end position="422"/>
    </location>
</feature>
<feature type="transmembrane region" description="Helical" evidence="1">
    <location>
        <begin position="239"/>
        <end position="259"/>
    </location>
</feature>
<feature type="transmembrane region" description="Helical" evidence="1">
    <location>
        <begin position="193"/>
        <end position="211"/>
    </location>
</feature>
<feature type="transmembrane region" description="Helical" evidence="1">
    <location>
        <begin position="510"/>
        <end position="530"/>
    </location>
</feature>
<keyword evidence="1" id="KW-0812">Transmembrane</keyword>
<feature type="transmembrane region" description="Helical" evidence="1">
    <location>
        <begin position="123"/>
        <end position="150"/>
    </location>
</feature>
<evidence type="ECO:0000313" key="2">
    <source>
        <dbReference type="EMBL" id="MBI8989715.1"/>
    </source>
</evidence>
<dbReference type="AlphaFoldDB" id="A0A934I767"/>
<keyword evidence="1" id="KW-0472">Membrane</keyword>
<dbReference type="Proteomes" id="UP000645966">
    <property type="component" value="Unassembled WGS sequence"/>
</dbReference>
<feature type="transmembrane region" description="Helical" evidence="1">
    <location>
        <begin position="20"/>
        <end position="38"/>
    </location>
</feature>
<proteinExistence type="predicted"/>
<comment type="caution">
    <text evidence="2">The sequence shown here is derived from an EMBL/GenBank/DDBJ whole genome shotgun (WGS) entry which is preliminary data.</text>
</comment>
<accession>A0A934I767</accession>
<dbReference type="RefSeq" id="WP_198738755.1">
    <property type="nucleotide sequence ID" value="NZ_JAEIOS010000013.1"/>
</dbReference>
<evidence type="ECO:0000256" key="1">
    <source>
        <dbReference type="SAM" id="Phobius"/>
    </source>
</evidence>